<name>A0A811N767_9POAL</name>
<feature type="transmembrane region" description="Helical" evidence="2">
    <location>
        <begin position="205"/>
        <end position="227"/>
    </location>
</feature>
<reference evidence="3" key="1">
    <citation type="submission" date="2020-10" db="EMBL/GenBank/DDBJ databases">
        <authorList>
            <person name="Han B."/>
            <person name="Lu T."/>
            <person name="Zhao Q."/>
            <person name="Huang X."/>
            <person name="Zhao Y."/>
        </authorList>
    </citation>
    <scope>NUCLEOTIDE SEQUENCE</scope>
</reference>
<evidence type="ECO:0000256" key="1">
    <source>
        <dbReference type="SAM" id="MobiDB-lite"/>
    </source>
</evidence>
<sequence>MERAVERHDREAKLLVLARLHPVSTLDPSCILLSSPAVPPPPCPQAPSPTAPSSLLLMWRELEHRHADAAYPFDREPSPDNADRDRKRVRQIACRLTDTADSPTAAAAATTEEWLAIDLGAKGVVVKAVAPSGNGRAPDAIANVNASERETKPHIEATGADGAEIGTGSQQDEVRPPKSGLQRRKRRLHRFGIISLNCLLKKRRMAIVIMKMAMTALWIVMMVTTLWT</sequence>
<keyword evidence="2" id="KW-0812">Transmembrane</keyword>
<gene>
    <name evidence="3" type="ORF">NCGR_LOCUS13055</name>
</gene>
<feature type="region of interest" description="Disordered" evidence="1">
    <location>
        <begin position="159"/>
        <end position="182"/>
    </location>
</feature>
<accession>A0A811N767</accession>
<dbReference type="EMBL" id="CAJGYO010000003">
    <property type="protein sequence ID" value="CAD6219389.1"/>
    <property type="molecule type" value="Genomic_DNA"/>
</dbReference>
<dbReference type="AlphaFoldDB" id="A0A811N767"/>
<evidence type="ECO:0000256" key="2">
    <source>
        <dbReference type="SAM" id="Phobius"/>
    </source>
</evidence>
<keyword evidence="2" id="KW-0472">Membrane</keyword>
<protein>
    <submittedName>
        <fullName evidence="3">Uncharacterized protein</fullName>
    </submittedName>
</protein>
<proteinExistence type="predicted"/>
<dbReference type="Proteomes" id="UP000604825">
    <property type="component" value="Unassembled WGS sequence"/>
</dbReference>
<evidence type="ECO:0000313" key="4">
    <source>
        <dbReference type="Proteomes" id="UP000604825"/>
    </source>
</evidence>
<comment type="caution">
    <text evidence="3">The sequence shown here is derived from an EMBL/GenBank/DDBJ whole genome shotgun (WGS) entry which is preliminary data.</text>
</comment>
<keyword evidence="2" id="KW-1133">Transmembrane helix</keyword>
<organism evidence="3 4">
    <name type="scientific">Miscanthus lutarioriparius</name>
    <dbReference type="NCBI Taxonomy" id="422564"/>
    <lineage>
        <taxon>Eukaryota</taxon>
        <taxon>Viridiplantae</taxon>
        <taxon>Streptophyta</taxon>
        <taxon>Embryophyta</taxon>
        <taxon>Tracheophyta</taxon>
        <taxon>Spermatophyta</taxon>
        <taxon>Magnoliopsida</taxon>
        <taxon>Liliopsida</taxon>
        <taxon>Poales</taxon>
        <taxon>Poaceae</taxon>
        <taxon>PACMAD clade</taxon>
        <taxon>Panicoideae</taxon>
        <taxon>Andropogonodae</taxon>
        <taxon>Andropogoneae</taxon>
        <taxon>Saccharinae</taxon>
        <taxon>Miscanthus</taxon>
    </lineage>
</organism>
<keyword evidence="4" id="KW-1185">Reference proteome</keyword>
<evidence type="ECO:0000313" key="3">
    <source>
        <dbReference type="EMBL" id="CAD6219389.1"/>
    </source>
</evidence>